<feature type="region of interest" description="Disordered" evidence="1">
    <location>
        <begin position="1"/>
        <end position="37"/>
    </location>
</feature>
<evidence type="ECO:0000256" key="1">
    <source>
        <dbReference type="SAM" id="MobiDB-lite"/>
    </source>
</evidence>
<accession>A0AAD1WIP6</accession>
<name>A0AAD1WIP6_PELCU</name>
<dbReference type="AlphaFoldDB" id="A0AAD1WIP6"/>
<keyword evidence="3" id="KW-1185">Reference proteome</keyword>
<reference evidence="2" key="1">
    <citation type="submission" date="2022-03" db="EMBL/GenBank/DDBJ databases">
        <authorList>
            <person name="Alioto T."/>
            <person name="Alioto T."/>
            <person name="Gomez Garrido J."/>
        </authorList>
    </citation>
    <scope>NUCLEOTIDE SEQUENCE</scope>
</reference>
<evidence type="ECO:0000313" key="2">
    <source>
        <dbReference type="EMBL" id="CAH2307877.1"/>
    </source>
</evidence>
<proteinExistence type="predicted"/>
<dbReference type="EMBL" id="OW240918">
    <property type="protein sequence ID" value="CAH2307877.1"/>
    <property type="molecule type" value="Genomic_DNA"/>
</dbReference>
<feature type="compositionally biased region" description="Polar residues" evidence="1">
    <location>
        <begin position="8"/>
        <end position="23"/>
    </location>
</feature>
<sequence>MSEPLISAFSTSVSDTRSAQQHPVSVGPHSMSSSQAGGRGSVLLAAAGDGAGAERSVSGSREGSVQRPLQDKVKQTVHGIWKLSHRRLPMTWHALETSGYCGHQSLDPGSYTRYSKYGHHPSAFLSVLITTGNIWQGCETALITRNLNSMKKMKVLFIKH</sequence>
<dbReference type="Proteomes" id="UP001295444">
    <property type="component" value="Chromosome 07"/>
</dbReference>
<gene>
    <name evidence="2" type="ORF">PECUL_23A052137</name>
</gene>
<protein>
    <submittedName>
        <fullName evidence="2">Uncharacterized protein</fullName>
    </submittedName>
</protein>
<evidence type="ECO:0000313" key="3">
    <source>
        <dbReference type="Proteomes" id="UP001295444"/>
    </source>
</evidence>
<organism evidence="2 3">
    <name type="scientific">Pelobates cultripes</name>
    <name type="common">Western spadefoot toad</name>
    <dbReference type="NCBI Taxonomy" id="61616"/>
    <lineage>
        <taxon>Eukaryota</taxon>
        <taxon>Metazoa</taxon>
        <taxon>Chordata</taxon>
        <taxon>Craniata</taxon>
        <taxon>Vertebrata</taxon>
        <taxon>Euteleostomi</taxon>
        <taxon>Amphibia</taxon>
        <taxon>Batrachia</taxon>
        <taxon>Anura</taxon>
        <taxon>Pelobatoidea</taxon>
        <taxon>Pelobatidae</taxon>
        <taxon>Pelobates</taxon>
    </lineage>
</organism>